<organism evidence="1 2">
    <name type="scientific">Pluteus cervinus</name>
    <dbReference type="NCBI Taxonomy" id="181527"/>
    <lineage>
        <taxon>Eukaryota</taxon>
        <taxon>Fungi</taxon>
        <taxon>Dikarya</taxon>
        <taxon>Basidiomycota</taxon>
        <taxon>Agaricomycotina</taxon>
        <taxon>Agaricomycetes</taxon>
        <taxon>Agaricomycetidae</taxon>
        <taxon>Agaricales</taxon>
        <taxon>Pluteineae</taxon>
        <taxon>Pluteaceae</taxon>
        <taxon>Pluteus</taxon>
    </lineage>
</organism>
<sequence>MDQVSRHHPRHLGQPLRHQQHLRDIPQFFLVTTGCTTFKPTIKAYRPSFLQTKWLLHKWSPALPSINPTSSGHNPPRTWVSLQAAPLSSVTIRVHISGGYTPPYLYFLYIKRLHSAFNLSLGGYTPPYFTFSTSSGYNPHFLGGCTPPHFSFSTPSGYNPHLVSLWVVTLPHTLLSLRQAATICI</sequence>
<reference evidence="1 2" key="1">
    <citation type="journal article" date="2019" name="Nat. Ecol. Evol.">
        <title>Megaphylogeny resolves global patterns of mushroom evolution.</title>
        <authorList>
            <person name="Varga T."/>
            <person name="Krizsan K."/>
            <person name="Foldi C."/>
            <person name="Dima B."/>
            <person name="Sanchez-Garcia M."/>
            <person name="Sanchez-Ramirez S."/>
            <person name="Szollosi G.J."/>
            <person name="Szarkandi J.G."/>
            <person name="Papp V."/>
            <person name="Albert L."/>
            <person name="Andreopoulos W."/>
            <person name="Angelini C."/>
            <person name="Antonin V."/>
            <person name="Barry K.W."/>
            <person name="Bougher N.L."/>
            <person name="Buchanan P."/>
            <person name="Buyck B."/>
            <person name="Bense V."/>
            <person name="Catcheside P."/>
            <person name="Chovatia M."/>
            <person name="Cooper J."/>
            <person name="Damon W."/>
            <person name="Desjardin D."/>
            <person name="Finy P."/>
            <person name="Geml J."/>
            <person name="Haridas S."/>
            <person name="Hughes K."/>
            <person name="Justo A."/>
            <person name="Karasinski D."/>
            <person name="Kautmanova I."/>
            <person name="Kiss B."/>
            <person name="Kocsube S."/>
            <person name="Kotiranta H."/>
            <person name="LaButti K.M."/>
            <person name="Lechner B.E."/>
            <person name="Liimatainen K."/>
            <person name="Lipzen A."/>
            <person name="Lukacs Z."/>
            <person name="Mihaltcheva S."/>
            <person name="Morgado L.N."/>
            <person name="Niskanen T."/>
            <person name="Noordeloos M.E."/>
            <person name="Ohm R.A."/>
            <person name="Ortiz-Santana B."/>
            <person name="Ovrebo C."/>
            <person name="Racz N."/>
            <person name="Riley R."/>
            <person name="Savchenko A."/>
            <person name="Shiryaev A."/>
            <person name="Soop K."/>
            <person name="Spirin V."/>
            <person name="Szebenyi C."/>
            <person name="Tomsovsky M."/>
            <person name="Tulloss R.E."/>
            <person name="Uehling J."/>
            <person name="Grigoriev I.V."/>
            <person name="Vagvolgyi C."/>
            <person name="Papp T."/>
            <person name="Martin F.M."/>
            <person name="Miettinen O."/>
            <person name="Hibbett D.S."/>
            <person name="Nagy L.G."/>
        </authorList>
    </citation>
    <scope>NUCLEOTIDE SEQUENCE [LARGE SCALE GENOMIC DNA]</scope>
    <source>
        <strain evidence="1 2">NL-1719</strain>
    </source>
</reference>
<dbReference type="Proteomes" id="UP000308600">
    <property type="component" value="Unassembled WGS sequence"/>
</dbReference>
<evidence type="ECO:0000313" key="2">
    <source>
        <dbReference type="Proteomes" id="UP000308600"/>
    </source>
</evidence>
<accession>A0ACD3A7D9</accession>
<evidence type="ECO:0000313" key="1">
    <source>
        <dbReference type="EMBL" id="TFK61645.1"/>
    </source>
</evidence>
<gene>
    <name evidence="1" type="ORF">BDN72DRAFT_903913</name>
</gene>
<keyword evidence="2" id="KW-1185">Reference proteome</keyword>
<name>A0ACD3A7D9_9AGAR</name>
<dbReference type="EMBL" id="ML208640">
    <property type="protein sequence ID" value="TFK61645.1"/>
    <property type="molecule type" value="Genomic_DNA"/>
</dbReference>
<protein>
    <submittedName>
        <fullName evidence="1">Uncharacterized protein</fullName>
    </submittedName>
</protein>
<proteinExistence type="predicted"/>